<comment type="caution">
    <text evidence="5">The sequence shown here is derived from an EMBL/GenBank/DDBJ whole genome shotgun (WGS) entry which is preliminary data.</text>
</comment>
<evidence type="ECO:0000313" key="6">
    <source>
        <dbReference type="Proteomes" id="UP000295260"/>
    </source>
</evidence>
<dbReference type="InterPro" id="IPR002941">
    <property type="entry name" value="DNA_methylase_N4/N6"/>
</dbReference>
<evidence type="ECO:0000256" key="1">
    <source>
        <dbReference type="ARBA" id="ARBA00006594"/>
    </source>
</evidence>
<accession>A0A4R6QEM7</accession>
<evidence type="ECO:0000256" key="2">
    <source>
        <dbReference type="ARBA" id="ARBA00022603"/>
    </source>
</evidence>
<dbReference type="GO" id="GO:0032259">
    <property type="term" value="P:methylation"/>
    <property type="evidence" value="ECO:0007669"/>
    <property type="project" value="UniProtKB-KW"/>
</dbReference>
<dbReference type="PROSITE" id="PS00092">
    <property type="entry name" value="N6_MTASE"/>
    <property type="match status" value="1"/>
</dbReference>
<dbReference type="Proteomes" id="UP000295260">
    <property type="component" value="Unassembled WGS sequence"/>
</dbReference>
<dbReference type="Gene3D" id="3.40.50.150">
    <property type="entry name" value="Vaccinia Virus protein VP39"/>
    <property type="match status" value="2"/>
</dbReference>
<dbReference type="InterPro" id="IPR002052">
    <property type="entry name" value="DNA_methylase_N6_adenine_CS"/>
</dbReference>
<dbReference type="Pfam" id="PF01555">
    <property type="entry name" value="N6_N4_Mtase"/>
    <property type="match status" value="2"/>
</dbReference>
<dbReference type="SUPFAM" id="SSF53335">
    <property type="entry name" value="S-adenosyl-L-methionine-dependent methyltransferases"/>
    <property type="match status" value="2"/>
</dbReference>
<protein>
    <submittedName>
        <fullName evidence="5">DNA methylase</fullName>
    </submittedName>
</protein>
<dbReference type="GO" id="GO:0003677">
    <property type="term" value="F:DNA binding"/>
    <property type="evidence" value="ECO:0007669"/>
    <property type="project" value="InterPro"/>
</dbReference>
<reference evidence="5 6" key="1">
    <citation type="submission" date="2019-03" db="EMBL/GenBank/DDBJ databases">
        <title>Genomic Encyclopedia of Archaeal and Bacterial Type Strains, Phase II (KMG-II): from individual species to whole genera.</title>
        <authorList>
            <person name="Goeker M."/>
        </authorList>
    </citation>
    <scope>NUCLEOTIDE SEQUENCE [LARGE SCALE GENOMIC DNA]</scope>
    <source>
        <strain evidence="5 6">DSM 25687</strain>
    </source>
</reference>
<gene>
    <name evidence="5" type="ORF">BC748_0792</name>
</gene>
<comment type="similarity">
    <text evidence="1">Belongs to the N(4)/N(6)-methyltransferase family.</text>
</comment>
<keyword evidence="2 5" id="KW-0489">Methyltransferase</keyword>
<name>A0A4R6QEM7_9FLAO</name>
<feature type="domain" description="DNA methylase N-4/N-6" evidence="4">
    <location>
        <begin position="497"/>
        <end position="629"/>
    </location>
</feature>
<proteinExistence type="inferred from homology"/>
<keyword evidence="6" id="KW-1185">Reference proteome</keyword>
<evidence type="ECO:0000259" key="4">
    <source>
        <dbReference type="Pfam" id="PF01555"/>
    </source>
</evidence>
<dbReference type="AlphaFoldDB" id="A0A4R6QEM7"/>
<sequence>MFQDTTQNQTITVLGKTFNTEEERRKYFREELRKQLPELKQMEGFPIGEDEDILNLSDPPFYTACPNPWLNDFIAEWEIEKNELEKNGKRSTGYEVVEPYATDVSEGKNEPIYNAHSYHTKVPHKAIMRYLFHYTKPGDFVYDGFSGSGMTGIAANKCGDIKELLSMGLIVNNKNEIINSNNKIGLFGSRNCIISDLSPAATNLGYNNNNSLDILNFDKIAKNLIKEARKEFSWMFTTLDPITRKEAEVEYFIWSEISTCEECGNNLNFSEIAFENDLKNLKKIIKCPSCDVVINKRNLKPQYVSKYDSIIDKVIQVPSRELILICFKRNKIKIYKKPDENDFKRLIKIDELSKPNIPTKEIPDMQMMRVGRMKSSNITHTHQFYFERMKHILSFLWDKAEKIPQKKEKELIKYWLDSHFVNLSYRNRYRPNVSFPYNPMTGVFYIPMMSSEANPFVAYENKLKRIALAFANSKDNGSIILSSTNSASNTIIKNNSIDYIFTDPPFGENIYYSDLNYFIESWQKVFTNTNPEAIVDKVKKKGELEYNKLIENCFKEYYRVLKPGKWMTVVFSNTKASIWNGIQLSLSNAGFVTSNVSALDKQQGTFQAVNTTTAVQQDLVISCYKPSSEFDEKFKLHNKLDIAIWDFVEEHLNHLPIHLIKENATAGIIERSPKILFDRLISFYLQKGLPVPIDAGKFQQGLRERFIERDGMYFTDSQIHKYDKKKAEIPNFVQLNIFVANEQDSIYWLRNLLEQENKTEQDIHPLWMKEVASNMRSGDILPEMRTILEENFLKDNTGKWYIPNPESEIDLEKMRSKRLLKQFETYKSEALKPKSKLKEVRVEALRAGFKQCYQDKDFKTIVIIGDRIPNNLLMEDEVLLQFYDIASSRV</sequence>
<keyword evidence="3" id="KW-0808">Transferase</keyword>
<evidence type="ECO:0000256" key="3">
    <source>
        <dbReference type="ARBA" id="ARBA00022679"/>
    </source>
</evidence>
<evidence type="ECO:0000313" key="5">
    <source>
        <dbReference type="EMBL" id="TDP61178.1"/>
    </source>
</evidence>
<dbReference type="GO" id="GO:0008170">
    <property type="term" value="F:N-methyltransferase activity"/>
    <property type="evidence" value="ECO:0007669"/>
    <property type="project" value="InterPro"/>
</dbReference>
<dbReference type="OrthoDB" id="9800801at2"/>
<dbReference type="EMBL" id="SNXR01000011">
    <property type="protein sequence ID" value="TDP61178.1"/>
    <property type="molecule type" value="Genomic_DNA"/>
</dbReference>
<organism evidence="5 6">
    <name type="scientific">Flavobacterium dankookense</name>
    <dbReference type="NCBI Taxonomy" id="706186"/>
    <lineage>
        <taxon>Bacteria</taxon>
        <taxon>Pseudomonadati</taxon>
        <taxon>Bacteroidota</taxon>
        <taxon>Flavobacteriia</taxon>
        <taxon>Flavobacteriales</taxon>
        <taxon>Flavobacteriaceae</taxon>
        <taxon>Flavobacterium</taxon>
    </lineage>
</organism>
<feature type="domain" description="DNA methylase N-4/N-6" evidence="4">
    <location>
        <begin position="79"/>
        <end position="159"/>
    </location>
</feature>
<dbReference type="InterPro" id="IPR029063">
    <property type="entry name" value="SAM-dependent_MTases_sf"/>
</dbReference>
<dbReference type="RefSeq" id="WP_133532121.1">
    <property type="nucleotide sequence ID" value="NZ_SNXR01000011.1"/>
</dbReference>